<evidence type="ECO:0000259" key="2">
    <source>
        <dbReference type="Pfam" id="PF24606"/>
    </source>
</evidence>
<dbReference type="InterPro" id="IPR000884">
    <property type="entry name" value="TSP1_rpt"/>
</dbReference>
<proteinExistence type="predicted"/>
<dbReference type="SUPFAM" id="SSF51126">
    <property type="entry name" value="Pectin lyase-like"/>
    <property type="match status" value="1"/>
</dbReference>
<feature type="non-terminal residue" evidence="3">
    <location>
        <position position="750"/>
    </location>
</feature>
<organism evidence="3 4">
    <name type="scientific">Mya arenaria</name>
    <name type="common">Soft-shell clam</name>
    <dbReference type="NCBI Taxonomy" id="6604"/>
    <lineage>
        <taxon>Eukaryota</taxon>
        <taxon>Metazoa</taxon>
        <taxon>Spiralia</taxon>
        <taxon>Lophotrochozoa</taxon>
        <taxon>Mollusca</taxon>
        <taxon>Bivalvia</taxon>
        <taxon>Autobranchia</taxon>
        <taxon>Heteroconchia</taxon>
        <taxon>Euheterodonta</taxon>
        <taxon>Imparidentia</taxon>
        <taxon>Neoheterodontei</taxon>
        <taxon>Myida</taxon>
        <taxon>Myoidea</taxon>
        <taxon>Myidae</taxon>
        <taxon>Mya</taxon>
    </lineage>
</organism>
<dbReference type="Pfam" id="PF24606">
    <property type="entry name" value="CEMIP_beta-hel"/>
    <property type="match status" value="1"/>
</dbReference>
<gene>
    <name evidence="3" type="ORF">MAR_016373</name>
</gene>
<dbReference type="InterPro" id="IPR036383">
    <property type="entry name" value="TSP1_rpt_sf"/>
</dbReference>
<dbReference type="PANTHER" id="PTHR15535:SF17">
    <property type="entry name" value="TRANSMEMBRANE PROTEIN"/>
    <property type="match status" value="1"/>
</dbReference>
<protein>
    <submittedName>
        <fullName evidence="3">CEIP2-like protein</fullName>
    </submittedName>
</protein>
<evidence type="ECO:0000313" key="4">
    <source>
        <dbReference type="Proteomes" id="UP001164746"/>
    </source>
</evidence>
<evidence type="ECO:0000313" key="3">
    <source>
        <dbReference type="EMBL" id="WAR22399.1"/>
    </source>
</evidence>
<feature type="domain" description="CEMIP" evidence="1">
    <location>
        <begin position="436"/>
        <end position="591"/>
    </location>
</feature>
<dbReference type="Gene3D" id="2.20.100.10">
    <property type="entry name" value="Thrombospondin type-1 (TSP1) repeat"/>
    <property type="match status" value="2"/>
</dbReference>
<dbReference type="InterPro" id="IPR052252">
    <property type="entry name" value="CEMIP/CEMIP2"/>
</dbReference>
<dbReference type="PANTHER" id="PTHR15535">
    <property type="entry name" value="TRANSMEMBRANE PROTEIN 2-RELATED"/>
    <property type="match status" value="1"/>
</dbReference>
<feature type="domain" description="CEMIP beta-helix" evidence="2">
    <location>
        <begin position="87"/>
        <end position="245"/>
    </location>
</feature>
<name>A0ABY7FNG1_MYAAR</name>
<reference evidence="3" key="1">
    <citation type="submission" date="2022-11" db="EMBL/GenBank/DDBJ databases">
        <title>Centuries of genome instability and evolution in soft-shell clam transmissible cancer (bioRxiv).</title>
        <authorList>
            <person name="Hart S.F.M."/>
            <person name="Yonemitsu M.A."/>
            <person name="Giersch R.M."/>
            <person name="Beal B.F."/>
            <person name="Arriagada G."/>
            <person name="Davis B.W."/>
            <person name="Ostrander E.A."/>
            <person name="Goff S.P."/>
            <person name="Metzger M.J."/>
        </authorList>
    </citation>
    <scope>NUCLEOTIDE SEQUENCE</scope>
    <source>
        <strain evidence="3">MELC-2E11</strain>
        <tissue evidence="3">Siphon/mantle</tissue>
    </source>
</reference>
<dbReference type="PRINTS" id="PR01705">
    <property type="entry name" value="TSP1REPEAT"/>
</dbReference>
<dbReference type="SMART" id="SM00209">
    <property type="entry name" value="TSP1"/>
    <property type="match status" value="2"/>
</dbReference>
<dbReference type="InterPro" id="IPR055400">
    <property type="entry name" value="CEMIP_X"/>
</dbReference>
<evidence type="ECO:0000259" key="1">
    <source>
        <dbReference type="Pfam" id="PF24605"/>
    </source>
</evidence>
<keyword evidence="4" id="KW-1185">Reference proteome</keyword>
<dbReference type="Pfam" id="PF24605">
    <property type="entry name" value="CEMIP_X"/>
    <property type="match status" value="1"/>
</dbReference>
<dbReference type="EMBL" id="CP111023">
    <property type="protein sequence ID" value="WAR22399.1"/>
    <property type="molecule type" value="Genomic_DNA"/>
</dbReference>
<dbReference type="Gene3D" id="2.160.20.10">
    <property type="entry name" value="Single-stranded right-handed beta-helix, Pectin lyase-like"/>
    <property type="match status" value="1"/>
</dbReference>
<sequence length="750" mass="82923">DRVVLASTDYGPEQAEEAEVVFCDNCSPRQFRINSRMDMRGEVAVLTRRVVVQGEMEPECPAFNGNCDNFIVDGRDTFGAHIKTDEGRYPIHFHMTWNKTAAADTPYIRSVSIHDTFARCITIHGTNGVEISDNACVRHMGHGYFLEDGGEENNVFDGNLAVNTMKGTGNIEPVDLTRPAAFWMTNPKNYFRNNVAAGGQGNGIWFLFPDAPLYPSSEVEGVMGFREAQRTMISEFTNNVAHSQNFICRHEGQQNARGGKFSYGVIIGESENRGVPSVDGVTRSLPSNGDTDAVQSGLTMWKGPTKFSNLWFDSFQDNDLYDLAAIAKKRNSPYFFSVVNEFTNISFTFDDGVGQGTYAISGDKTDPGWEKSIDGELISGFTFNRDENGLDVKYYVVKPDPLSAAAADCRVRPNWRLALCSTKYGNLRTSGVTDATEDVIFVRDQVPGSPLHFDMKTTTGPQVVMDGSSTYTVHFRPQMPSFVRFEAPGLDRGDKLRIGVCTPLGAELEVQTFHPYRLNVRSRFTQVDSLAELDKEDPELDGKNMMYYKFVNTETRTEDEDQVCNNGKCSEFRIKILSGDLTDADCRHRIYTSAQLAETAAAIPTLETTIEAKVGLPPAEYGAGPTAPFREAVDGGWGLWGGWSECSRSCGEGTQYRLRQCNNPLPQGAGASCEGDAAQPRTCQTIFCPINGELSEWSNWSACTSLPSNDATYKCSGYQERTRDCNNPPTQYDGEMCEGSTREIESCSLC</sequence>
<dbReference type="InterPro" id="IPR055401">
    <property type="entry name" value="CEMIP_beta-hel_dom"/>
</dbReference>
<dbReference type="InterPro" id="IPR012334">
    <property type="entry name" value="Pectin_lyas_fold"/>
</dbReference>
<dbReference type="InterPro" id="IPR011050">
    <property type="entry name" value="Pectin_lyase_fold/virulence"/>
</dbReference>
<accession>A0ABY7FNG1</accession>
<dbReference type="Proteomes" id="UP001164746">
    <property type="component" value="Chromosome 12"/>
</dbReference>
<dbReference type="PROSITE" id="PS50092">
    <property type="entry name" value="TSP1"/>
    <property type="match status" value="2"/>
</dbReference>
<dbReference type="Pfam" id="PF00090">
    <property type="entry name" value="TSP_1"/>
    <property type="match status" value="2"/>
</dbReference>
<dbReference type="SUPFAM" id="SSF82895">
    <property type="entry name" value="TSP-1 type 1 repeat"/>
    <property type="match status" value="2"/>
</dbReference>